<evidence type="ECO:0000256" key="1">
    <source>
        <dbReference type="SAM" id="SignalP"/>
    </source>
</evidence>
<feature type="signal peptide" evidence="1">
    <location>
        <begin position="1"/>
        <end position="20"/>
    </location>
</feature>
<dbReference type="Proteomes" id="UP001595841">
    <property type="component" value="Unassembled WGS sequence"/>
</dbReference>
<keyword evidence="1" id="KW-0732">Signal</keyword>
<gene>
    <name evidence="2" type="ORF">ACFOWS_01890</name>
</gene>
<dbReference type="SUPFAM" id="SSF82171">
    <property type="entry name" value="DPP6 N-terminal domain-like"/>
    <property type="match status" value="1"/>
</dbReference>
<dbReference type="Gene3D" id="2.120.10.30">
    <property type="entry name" value="TolB, C-terminal domain"/>
    <property type="match status" value="1"/>
</dbReference>
<organism evidence="2 3">
    <name type="scientific">Flagellimonas marina</name>
    <dbReference type="NCBI Taxonomy" id="1775168"/>
    <lineage>
        <taxon>Bacteria</taxon>
        <taxon>Pseudomonadati</taxon>
        <taxon>Bacteroidota</taxon>
        <taxon>Flavobacteriia</taxon>
        <taxon>Flavobacteriales</taxon>
        <taxon>Flavobacteriaceae</taxon>
        <taxon>Flagellimonas</taxon>
    </lineage>
</organism>
<dbReference type="Pfam" id="PF07676">
    <property type="entry name" value="PD40"/>
    <property type="match status" value="2"/>
</dbReference>
<accession>A0ABV8PF95</accession>
<evidence type="ECO:0000313" key="2">
    <source>
        <dbReference type="EMBL" id="MFC4218864.1"/>
    </source>
</evidence>
<sequence>MKWIVALVCFFLGFSGWTQAFQPFPENHNRLVQGIDFSSDGKVLYMALPHKERVQQLGVLDVEDAPRLALYQSIKTKNGWEEPVLLKISGKYKDYEPAISPKGDILFFNSNRPLNGNQSHEKNNIWYSKFENGSWGQPQSLHKINTPDEEQSYTAMAENGKLIYTAEVIQNGRPHFALFETVFEGRATKVGKVIEFPGFNKNASDPWISPNGDYLIFTGFDLEDWQNTCNLYISFNQYGKWTMPKEIEELNSKGPDFSPAVSRNGKWIFYRKNYEFQQRHFKKILKGYSRKRTEDNVQ</sequence>
<dbReference type="InterPro" id="IPR011659">
    <property type="entry name" value="WD40"/>
</dbReference>
<evidence type="ECO:0008006" key="4">
    <source>
        <dbReference type="Google" id="ProtNLM"/>
    </source>
</evidence>
<evidence type="ECO:0000313" key="3">
    <source>
        <dbReference type="Proteomes" id="UP001595841"/>
    </source>
</evidence>
<protein>
    <recommendedName>
        <fullName evidence="4">WD40-like Beta Propeller Repeat</fullName>
    </recommendedName>
</protein>
<reference evidence="3" key="1">
    <citation type="journal article" date="2019" name="Int. J. Syst. Evol. Microbiol.">
        <title>The Global Catalogue of Microorganisms (GCM) 10K type strain sequencing project: providing services to taxonomists for standard genome sequencing and annotation.</title>
        <authorList>
            <consortium name="The Broad Institute Genomics Platform"/>
            <consortium name="The Broad Institute Genome Sequencing Center for Infectious Disease"/>
            <person name="Wu L."/>
            <person name="Ma J."/>
        </authorList>
    </citation>
    <scope>NUCLEOTIDE SEQUENCE [LARGE SCALE GENOMIC DNA]</scope>
    <source>
        <strain evidence="3">CGMCC 1.15774</strain>
    </source>
</reference>
<name>A0ABV8PF95_9FLAO</name>
<comment type="caution">
    <text evidence="2">The sequence shown here is derived from an EMBL/GenBank/DDBJ whole genome shotgun (WGS) entry which is preliminary data.</text>
</comment>
<dbReference type="InterPro" id="IPR011042">
    <property type="entry name" value="6-blade_b-propeller_TolB-like"/>
</dbReference>
<feature type="chain" id="PRO_5045141417" description="WD40-like Beta Propeller Repeat" evidence="1">
    <location>
        <begin position="21"/>
        <end position="298"/>
    </location>
</feature>
<dbReference type="RefSeq" id="WP_379762233.1">
    <property type="nucleotide sequence ID" value="NZ_JBHSCL010000002.1"/>
</dbReference>
<proteinExistence type="predicted"/>
<keyword evidence="3" id="KW-1185">Reference proteome</keyword>
<dbReference type="EMBL" id="JBHSCL010000002">
    <property type="protein sequence ID" value="MFC4218864.1"/>
    <property type="molecule type" value="Genomic_DNA"/>
</dbReference>